<dbReference type="PROSITE" id="PS00704">
    <property type="entry name" value="PROK_CO2_ANHYDRASE_1"/>
    <property type="match status" value="1"/>
</dbReference>
<dbReference type="SMART" id="SM00947">
    <property type="entry name" value="Pro_CA"/>
    <property type="match status" value="1"/>
</dbReference>
<evidence type="ECO:0000313" key="7">
    <source>
        <dbReference type="Proteomes" id="UP000652760"/>
    </source>
</evidence>
<dbReference type="Gene3D" id="3.40.1050.10">
    <property type="entry name" value="Carbonic anhydrase"/>
    <property type="match status" value="1"/>
</dbReference>
<comment type="caution">
    <text evidence="6">The sequence shown here is derived from an EMBL/GenBank/DDBJ whole genome shotgun (WGS) entry which is preliminary data.</text>
</comment>
<evidence type="ECO:0000256" key="3">
    <source>
        <dbReference type="ARBA" id="ARBA00022833"/>
    </source>
</evidence>
<dbReference type="InterPro" id="IPR015892">
    <property type="entry name" value="Carbonic_anhydrase_CS"/>
</dbReference>
<name>A0ABS1F6N1_9PROT</name>
<dbReference type="Proteomes" id="UP000652760">
    <property type="component" value="Unassembled WGS sequence"/>
</dbReference>
<dbReference type="PROSITE" id="PS51318">
    <property type="entry name" value="TAT"/>
    <property type="match status" value="1"/>
</dbReference>
<evidence type="ECO:0000256" key="2">
    <source>
        <dbReference type="ARBA" id="ARBA00012925"/>
    </source>
</evidence>
<dbReference type="SUPFAM" id="SSF53056">
    <property type="entry name" value="beta-carbonic anhydrase, cab"/>
    <property type="match status" value="1"/>
</dbReference>
<dbReference type="CDD" id="cd03378">
    <property type="entry name" value="beta_CA_cladeC"/>
    <property type="match status" value="1"/>
</dbReference>
<gene>
    <name evidence="6" type="ORF">JHL17_16695</name>
</gene>
<evidence type="ECO:0000313" key="6">
    <source>
        <dbReference type="EMBL" id="MBK1839052.1"/>
    </source>
</evidence>
<keyword evidence="7" id="KW-1185">Reference proteome</keyword>
<dbReference type="EMBL" id="JAENHM010000049">
    <property type="protein sequence ID" value="MBK1839052.1"/>
    <property type="molecule type" value="Genomic_DNA"/>
</dbReference>
<dbReference type="InterPro" id="IPR036874">
    <property type="entry name" value="Carbonic_anhydrase_sf"/>
</dbReference>
<accession>A0ABS1F6N1</accession>
<comment type="catalytic activity">
    <reaction evidence="5">
        <text>hydrogencarbonate + H(+) = CO2 + H2O</text>
        <dbReference type="Rhea" id="RHEA:10748"/>
        <dbReference type="ChEBI" id="CHEBI:15377"/>
        <dbReference type="ChEBI" id="CHEBI:15378"/>
        <dbReference type="ChEBI" id="CHEBI:16526"/>
        <dbReference type="ChEBI" id="CHEBI:17544"/>
        <dbReference type="EC" id="4.2.1.1"/>
    </reaction>
</comment>
<dbReference type="PANTHER" id="PTHR11002">
    <property type="entry name" value="CARBONIC ANHYDRASE"/>
    <property type="match status" value="1"/>
</dbReference>
<reference evidence="7" key="1">
    <citation type="submission" date="2021-01" db="EMBL/GenBank/DDBJ databases">
        <title>Genome public.</title>
        <authorList>
            <person name="Liu C."/>
            <person name="Sun Q."/>
        </authorList>
    </citation>
    <scope>NUCLEOTIDE SEQUENCE [LARGE SCALE GENOMIC DNA]</scope>
    <source>
        <strain evidence="7">YIM B02556</strain>
    </source>
</reference>
<dbReference type="InterPro" id="IPR006311">
    <property type="entry name" value="TAT_signal"/>
</dbReference>
<evidence type="ECO:0000256" key="5">
    <source>
        <dbReference type="ARBA" id="ARBA00048348"/>
    </source>
</evidence>
<organism evidence="6 7">
    <name type="scientific">Azospirillum endophyticum</name>
    <dbReference type="NCBI Taxonomy" id="2800326"/>
    <lineage>
        <taxon>Bacteria</taxon>
        <taxon>Pseudomonadati</taxon>
        <taxon>Pseudomonadota</taxon>
        <taxon>Alphaproteobacteria</taxon>
        <taxon>Rhodospirillales</taxon>
        <taxon>Azospirillaceae</taxon>
        <taxon>Azospirillum</taxon>
    </lineage>
</organism>
<proteinExistence type="inferred from homology"/>
<dbReference type="Pfam" id="PF00484">
    <property type="entry name" value="Pro_CA"/>
    <property type="match status" value="1"/>
</dbReference>
<dbReference type="InterPro" id="IPR001765">
    <property type="entry name" value="Carbonic_anhydrase"/>
</dbReference>
<evidence type="ECO:0000256" key="4">
    <source>
        <dbReference type="ARBA" id="ARBA00023239"/>
    </source>
</evidence>
<evidence type="ECO:0000256" key="1">
    <source>
        <dbReference type="ARBA" id="ARBA00006217"/>
    </source>
</evidence>
<dbReference type="EC" id="4.2.1.1" evidence="2"/>
<keyword evidence="3" id="KW-0862">Zinc</keyword>
<sequence>MCLLCEMAGSELTRRHLIKTGGVLAGTVGTLAGALALAPLPVAAKEKEKPAAPLTPDEALRRLTAGNARYAANTSRNRDHSAGRAARAQSQHPFAGIVSCADSRVAPEILFDQGPGELFIVRVAGNFVNDDGLASLEYGVKVLNIPLILVLGHTGCGAIGATIKTIRDGTQLPGHLPVLIDALKPGVEAAMARKPADLMAEATAENVRHNVRRLAEAEPILSPLAADGRMKVVGGVYDIATGKVALL</sequence>
<dbReference type="RefSeq" id="WP_200194738.1">
    <property type="nucleotide sequence ID" value="NZ_JAENHM010000049.1"/>
</dbReference>
<dbReference type="PANTHER" id="PTHR11002:SF79">
    <property type="entry name" value="CARBONIC ANHYDRASE 2"/>
    <property type="match status" value="1"/>
</dbReference>
<protein>
    <recommendedName>
        <fullName evidence="2">carbonic anhydrase</fullName>
        <ecNumber evidence="2">4.2.1.1</ecNumber>
    </recommendedName>
</protein>
<keyword evidence="4" id="KW-0456">Lyase</keyword>
<comment type="similarity">
    <text evidence="1">Belongs to the beta-class carbonic anhydrase family.</text>
</comment>